<evidence type="ECO:0000256" key="6">
    <source>
        <dbReference type="ARBA" id="ARBA00022792"/>
    </source>
</evidence>
<proteinExistence type="inferred from homology"/>
<keyword evidence="7" id="KW-1133">Transmembrane helix</keyword>
<dbReference type="Proteomes" id="UP001152795">
    <property type="component" value="Unassembled WGS sequence"/>
</dbReference>
<evidence type="ECO:0000256" key="9">
    <source>
        <dbReference type="ARBA" id="ARBA00023136"/>
    </source>
</evidence>
<dbReference type="InterPro" id="IPR045315">
    <property type="entry name" value="Mtm1-like"/>
</dbReference>
<comment type="subcellular location">
    <subcellularLocation>
        <location evidence="1">Mitochondrion inner membrane</location>
        <topology evidence="1">Multi-pass membrane protein</topology>
    </subcellularLocation>
</comment>
<dbReference type="InterPro" id="IPR018108">
    <property type="entry name" value="MCP_transmembrane"/>
</dbReference>
<evidence type="ECO:0000256" key="10">
    <source>
        <dbReference type="RuleBase" id="RU000488"/>
    </source>
</evidence>
<dbReference type="GO" id="GO:1990542">
    <property type="term" value="P:mitochondrial transmembrane transport"/>
    <property type="evidence" value="ECO:0007669"/>
    <property type="project" value="InterPro"/>
</dbReference>
<evidence type="ECO:0000256" key="7">
    <source>
        <dbReference type="ARBA" id="ARBA00022989"/>
    </source>
</evidence>
<evidence type="ECO:0000256" key="3">
    <source>
        <dbReference type="ARBA" id="ARBA00022448"/>
    </source>
</evidence>
<keyword evidence="9" id="KW-0472">Membrane</keyword>
<organism evidence="11 12">
    <name type="scientific">Paramuricea clavata</name>
    <name type="common">Red gorgonian</name>
    <name type="synonym">Violescent sea-whip</name>
    <dbReference type="NCBI Taxonomy" id="317549"/>
    <lineage>
        <taxon>Eukaryota</taxon>
        <taxon>Metazoa</taxon>
        <taxon>Cnidaria</taxon>
        <taxon>Anthozoa</taxon>
        <taxon>Octocorallia</taxon>
        <taxon>Malacalcyonacea</taxon>
        <taxon>Plexauridae</taxon>
        <taxon>Paramuricea</taxon>
    </lineage>
</organism>
<evidence type="ECO:0000256" key="1">
    <source>
        <dbReference type="ARBA" id="ARBA00004448"/>
    </source>
</evidence>
<accession>A0A6S7JSP1</accession>
<dbReference type="PROSITE" id="PS50920">
    <property type="entry name" value="SOLCAR"/>
    <property type="match status" value="2"/>
</dbReference>
<dbReference type="Pfam" id="PF00153">
    <property type="entry name" value="Mito_carr"/>
    <property type="match status" value="2"/>
</dbReference>
<evidence type="ECO:0000256" key="4">
    <source>
        <dbReference type="ARBA" id="ARBA00022692"/>
    </source>
</evidence>
<dbReference type="Gene3D" id="1.50.40.10">
    <property type="entry name" value="Mitochondrial carrier domain"/>
    <property type="match status" value="1"/>
</dbReference>
<dbReference type="EMBL" id="CACRXK020018983">
    <property type="protein sequence ID" value="CAB4033144.1"/>
    <property type="molecule type" value="Genomic_DNA"/>
</dbReference>
<keyword evidence="5" id="KW-0677">Repeat</keyword>
<keyword evidence="4 10" id="KW-0812">Transmembrane</keyword>
<dbReference type="PANTHER" id="PTHR45760">
    <property type="entry name" value="FI19922P1-RELATED"/>
    <property type="match status" value="1"/>
</dbReference>
<comment type="caution">
    <text evidence="11">The sequence shown here is derived from an EMBL/GenBank/DDBJ whole genome shotgun (WGS) entry which is preliminary data.</text>
</comment>
<keyword evidence="3 10" id="KW-0813">Transport</keyword>
<keyword evidence="6" id="KW-0999">Mitochondrion inner membrane</keyword>
<keyword evidence="8" id="KW-0496">Mitochondrion</keyword>
<dbReference type="GO" id="GO:0005743">
    <property type="term" value="C:mitochondrial inner membrane"/>
    <property type="evidence" value="ECO:0007669"/>
    <property type="project" value="UniProtKB-SubCell"/>
</dbReference>
<dbReference type="AlphaFoldDB" id="A0A6S7JSP1"/>
<dbReference type="PANTHER" id="PTHR45760:SF2">
    <property type="entry name" value="FI19922P1-RELATED"/>
    <property type="match status" value="1"/>
</dbReference>
<evidence type="ECO:0000256" key="5">
    <source>
        <dbReference type="ARBA" id="ARBA00022737"/>
    </source>
</evidence>
<evidence type="ECO:0000313" key="12">
    <source>
        <dbReference type="Proteomes" id="UP001152795"/>
    </source>
</evidence>
<evidence type="ECO:0000256" key="8">
    <source>
        <dbReference type="ARBA" id="ARBA00023128"/>
    </source>
</evidence>
<keyword evidence="12" id="KW-1185">Reference proteome</keyword>
<name>A0A6S7JSP1_PARCT</name>
<evidence type="ECO:0000313" key="11">
    <source>
        <dbReference type="EMBL" id="CAB4033144.1"/>
    </source>
</evidence>
<reference evidence="11" key="1">
    <citation type="submission" date="2020-04" db="EMBL/GenBank/DDBJ databases">
        <authorList>
            <person name="Alioto T."/>
            <person name="Alioto T."/>
            <person name="Gomez Garrido J."/>
        </authorList>
    </citation>
    <scope>NUCLEOTIDE SEQUENCE</scope>
    <source>
        <strain evidence="11">A484AB</strain>
    </source>
</reference>
<gene>
    <name evidence="11" type="ORF">PACLA_8A016579</name>
</gene>
<comment type="similarity">
    <text evidence="2 10">Belongs to the mitochondrial carrier (TC 2.A.29) family.</text>
</comment>
<sequence length="196" mass="22063">MICFNGLMDHVYVCPTHKYCPPANKNFTSTLDALVRIVRYEGLTALWGGLPATMVMSVPATIIYFTAYDQLKIMYGFKPGEKNIYSPVLSGITARVITSSCVSPIEMIRVKLQSRKELKYKELGSVVRTAIRQGGVTSLWQGLGPSLLRDVPFSALYWFGYEYLRSQKKDPTLQHMFLSGCTSGAVIIFYYLHLHS</sequence>
<dbReference type="SUPFAM" id="SSF103506">
    <property type="entry name" value="Mitochondrial carrier"/>
    <property type="match status" value="1"/>
</dbReference>
<evidence type="ECO:0000256" key="2">
    <source>
        <dbReference type="ARBA" id="ARBA00006375"/>
    </source>
</evidence>
<protein>
    <submittedName>
        <fullName evidence="11">Solute carrier family 25 member 40</fullName>
    </submittedName>
</protein>
<dbReference type="InterPro" id="IPR023395">
    <property type="entry name" value="MCP_dom_sf"/>
</dbReference>
<dbReference type="OrthoDB" id="1747031at2759"/>